<dbReference type="AlphaFoldDB" id="A0A8H3BIK0"/>
<organism evidence="4 5">
    <name type="scientific">Rhizoctonia solani</name>
    <dbReference type="NCBI Taxonomy" id="456999"/>
    <lineage>
        <taxon>Eukaryota</taxon>
        <taxon>Fungi</taxon>
        <taxon>Dikarya</taxon>
        <taxon>Basidiomycota</taxon>
        <taxon>Agaricomycotina</taxon>
        <taxon>Agaricomycetes</taxon>
        <taxon>Cantharellales</taxon>
        <taxon>Ceratobasidiaceae</taxon>
        <taxon>Rhizoctonia</taxon>
    </lineage>
</organism>
<dbReference type="Proteomes" id="UP000663843">
    <property type="component" value="Unassembled WGS sequence"/>
</dbReference>
<gene>
    <name evidence="4" type="ORF">RDB_LOCUS92224</name>
</gene>
<evidence type="ECO:0000256" key="1">
    <source>
        <dbReference type="ARBA" id="ARBA00022801"/>
    </source>
</evidence>
<dbReference type="GO" id="GO:0004565">
    <property type="term" value="F:beta-galactosidase activity"/>
    <property type="evidence" value="ECO:0007669"/>
    <property type="project" value="UniProtKB-ARBA"/>
</dbReference>
<dbReference type="Gene3D" id="2.60.120.260">
    <property type="entry name" value="Galactose-binding domain-like"/>
    <property type="match status" value="2"/>
</dbReference>
<feature type="non-terminal residue" evidence="4">
    <location>
        <position position="1"/>
    </location>
</feature>
<evidence type="ECO:0000256" key="2">
    <source>
        <dbReference type="ARBA" id="ARBA00023295"/>
    </source>
</evidence>
<feature type="domain" description="Beta-galactosidase jelly roll" evidence="3">
    <location>
        <begin position="2"/>
        <end position="118"/>
    </location>
</feature>
<name>A0A8H3BIK0_9AGAM</name>
<protein>
    <recommendedName>
        <fullName evidence="3">Beta-galactosidase jelly roll domain-containing protein</fullName>
    </recommendedName>
</protein>
<dbReference type="EMBL" id="CAJMWT010002863">
    <property type="protein sequence ID" value="CAE6456671.1"/>
    <property type="molecule type" value="Genomic_DNA"/>
</dbReference>
<keyword evidence="1" id="KW-0378">Hydrolase</keyword>
<evidence type="ECO:0000313" key="5">
    <source>
        <dbReference type="Proteomes" id="UP000663843"/>
    </source>
</evidence>
<dbReference type="InterPro" id="IPR008979">
    <property type="entry name" value="Galactose-bd-like_sf"/>
</dbReference>
<comment type="caution">
    <text evidence="4">The sequence shown here is derived from an EMBL/GenBank/DDBJ whole genome shotgun (WGS) entry which is preliminary data.</text>
</comment>
<dbReference type="Pfam" id="PF13364">
    <property type="entry name" value="BetaGal_ABD2"/>
    <property type="match status" value="2"/>
</dbReference>
<keyword evidence="2" id="KW-0326">Glycosidase</keyword>
<reference evidence="4" key="1">
    <citation type="submission" date="2021-01" db="EMBL/GenBank/DDBJ databases">
        <authorList>
            <person name="Kaushik A."/>
        </authorList>
    </citation>
    <scope>NUCLEOTIDE SEQUENCE</scope>
    <source>
        <strain evidence="4">AG2-2IIIB</strain>
    </source>
</reference>
<proteinExistence type="predicted"/>
<accession>A0A8H3BIK0</accession>
<evidence type="ECO:0000259" key="3">
    <source>
        <dbReference type="Pfam" id="PF13364"/>
    </source>
</evidence>
<sequence length="321" mass="34160">NYSDAGAAWVAANHTSTPNPTKPSGSGPVLYADDYGFHLGNILWRGRFNGKATAVQLSVQGGTASGWDYKVQKLILEGRSFPGDPVSVRGNLTLSFSNATVLDGENVLLVLQDHSGHDQRADALLPRGILSASLVGASNSFTSWRVAGNAGGQKNIDPVRGPIAEGGLHAERVGWHLPGFDDSKWAAGSPSDGVQGAGVAFYRTQVDLSKVIDKRGYDVALEFIIDAPQGTNVRAQLYVNGYQYGKFVKQVGNQIAFPVPPGILNIRGKNTIGLSVWSQSAQGAKVSIEWNVLGVYDSGFNADIDAAYLQPGWTTERLAYA</sequence>
<feature type="domain" description="Beta-galactosidase jelly roll" evidence="3">
    <location>
        <begin position="169"/>
        <end position="280"/>
    </location>
</feature>
<dbReference type="SUPFAM" id="SSF49785">
    <property type="entry name" value="Galactose-binding domain-like"/>
    <property type="match status" value="2"/>
</dbReference>
<dbReference type="InterPro" id="IPR025300">
    <property type="entry name" value="BetaGal_jelly_roll_dom"/>
</dbReference>
<evidence type="ECO:0000313" key="4">
    <source>
        <dbReference type="EMBL" id="CAE6456671.1"/>
    </source>
</evidence>